<evidence type="ECO:0000313" key="7">
    <source>
        <dbReference type="Proteomes" id="UP000264445"/>
    </source>
</evidence>
<evidence type="ECO:0000256" key="2">
    <source>
        <dbReference type="SAM" id="MobiDB-lite"/>
    </source>
</evidence>
<dbReference type="EMBL" id="DOLB01000137">
    <property type="protein sequence ID" value="HBT49944.1"/>
    <property type="molecule type" value="Genomic_DNA"/>
</dbReference>
<feature type="region of interest" description="Disordered" evidence="2">
    <location>
        <begin position="454"/>
        <end position="493"/>
    </location>
</feature>
<evidence type="ECO:0000256" key="1">
    <source>
        <dbReference type="ARBA" id="ARBA00022729"/>
    </source>
</evidence>
<dbReference type="Proteomes" id="UP000264445">
    <property type="component" value="Unassembled WGS sequence"/>
</dbReference>
<dbReference type="Pfam" id="PF04294">
    <property type="entry name" value="VanW"/>
    <property type="match status" value="1"/>
</dbReference>
<gene>
    <name evidence="5" type="ORF">DEA61_09090</name>
    <name evidence="6" type="ORF">EV203_11819</name>
</gene>
<dbReference type="Pfam" id="PF12229">
    <property type="entry name" value="PG_binding_4"/>
    <property type="match status" value="1"/>
</dbReference>
<dbReference type="AlphaFoldDB" id="A0A101E6C4"/>
<evidence type="ECO:0000259" key="4">
    <source>
        <dbReference type="PROSITE" id="PS51109"/>
    </source>
</evidence>
<keyword evidence="3" id="KW-0472">Membrane</keyword>
<dbReference type="Pfam" id="PF07501">
    <property type="entry name" value="G5"/>
    <property type="match status" value="1"/>
</dbReference>
<sequence>MQAKGGSNKNKKRNYFYLVTVLALAVFLSFAFAYFYVLLTSSYIAKGVFIEGINVGGMEREEALSIIKEKFKVPKFSIVAFYEGQSFEITTEDIGLQYNYEEVVNKAYEVGRNGNVLDRIREIYTVGREGRNYNLSLSYDEKPLKEFIDRIAEKIDKKPENASIRIVRGVKSITPEKLGFKVDKEKTLSNIVDELSKAIENKLFGRVEVEVSVKKVLPQVTKSMLDSINGRISTFSTVFNAEDVNRSDNLVVASRAINGTLLLPGEVFSLNKALGPRVIERGYKEAPVIIDNKLVPALGGGICQVATTLYNAVLRADITVVERYHHSFPVAYVPPGQDATISGDVLDLKFKNSTQYPIYIESYIEGNRLIINLYGHVENPSRWVDIQSEIVEKYEPSVKYIEDPNLHEGEVIEEVKPQTGYKVNVYRLTYENGKLVKKEFLYRDLYKPVDGVIKKGTKKVPKENNPLKATSPVVPPTDTSPPPDTSTEESPAN</sequence>
<proteinExistence type="predicted"/>
<evidence type="ECO:0000313" key="6">
    <source>
        <dbReference type="EMBL" id="TCO61764.1"/>
    </source>
</evidence>
<dbReference type="RefSeq" id="WP_011025964.1">
    <property type="nucleotide sequence ID" value="NZ_DOLB01000137.1"/>
</dbReference>
<evidence type="ECO:0000256" key="3">
    <source>
        <dbReference type="SAM" id="Phobius"/>
    </source>
</evidence>
<dbReference type="InterPro" id="IPR022029">
    <property type="entry name" value="YoaR-like_PG-bd"/>
</dbReference>
<name>A0A101E6C4_9THEO</name>
<dbReference type="PANTHER" id="PTHR35788:SF1">
    <property type="entry name" value="EXPORTED PROTEIN"/>
    <property type="match status" value="1"/>
</dbReference>
<dbReference type="PROSITE" id="PS51109">
    <property type="entry name" value="G5"/>
    <property type="match status" value="1"/>
</dbReference>
<dbReference type="InterPro" id="IPR052913">
    <property type="entry name" value="Glycopeptide_resist_protein"/>
</dbReference>
<feature type="domain" description="G5" evidence="4">
    <location>
        <begin position="380"/>
        <end position="459"/>
    </location>
</feature>
<feature type="compositionally biased region" description="Pro residues" evidence="2">
    <location>
        <begin position="473"/>
        <end position="484"/>
    </location>
</feature>
<dbReference type="Proteomes" id="UP000294886">
    <property type="component" value="Unassembled WGS sequence"/>
</dbReference>
<dbReference type="Gene3D" id="2.20.230.10">
    <property type="entry name" value="Resuscitation-promoting factor rpfb"/>
    <property type="match status" value="1"/>
</dbReference>
<evidence type="ECO:0000313" key="8">
    <source>
        <dbReference type="Proteomes" id="UP000294886"/>
    </source>
</evidence>
<feature type="transmembrane region" description="Helical" evidence="3">
    <location>
        <begin position="15"/>
        <end position="39"/>
    </location>
</feature>
<keyword evidence="1" id="KW-0732">Signal</keyword>
<protein>
    <submittedName>
        <fullName evidence="6">Vancomycin resistance protein YoaR</fullName>
    </submittedName>
</protein>
<reference evidence="6 8" key="2">
    <citation type="submission" date="2019-03" db="EMBL/GenBank/DDBJ databases">
        <title>Genomic Encyclopedia of Type Strains, Phase IV (KMG-IV): sequencing the most valuable type-strain genomes for metagenomic binning, comparative biology and taxonomic classification.</title>
        <authorList>
            <person name="Goeker M."/>
        </authorList>
    </citation>
    <scope>NUCLEOTIDE SEQUENCE [LARGE SCALE GENOMIC DNA]</scope>
    <source>
        <strain evidence="6 8">DSM 13054</strain>
    </source>
</reference>
<evidence type="ECO:0000313" key="5">
    <source>
        <dbReference type="EMBL" id="HBT49944.1"/>
    </source>
</evidence>
<organism evidence="6 8">
    <name type="scientific">Caldanaerobacter subterraneus</name>
    <dbReference type="NCBI Taxonomy" id="911092"/>
    <lineage>
        <taxon>Bacteria</taxon>
        <taxon>Bacillati</taxon>
        <taxon>Bacillota</taxon>
        <taxon>Clostridia</taxon>
        <taxon>Thermoanaerobacterales</taxon>
        <taxon>Thermoanaerobacteraceae</taxon>
        <taxon>Caldanaerobacter</taxon>
    </lineage>
</organism>
<dbReference type="EMBL" id="SLWU01000018">
    <property type="protein sequence ID" value="TCO61764.1"/>
    <property type="molecule type" value="Genomic_DNA"/>
</dbReference>
<dbReference type="PANTHER" id="PTHR35788">
    <property type="entry name" value="EXPORTED PROTEIN-RELATED"/>
    <property type="match status" value="1"/>
</dbReference>
<dbReference type="OMA" id="LCQIATT"/>
<keyword evidence="3" id="KW-1133">Transmembrane helix</keyword>
<dbReference type="InterPro" id="IPR007391">
    <property type="entry name" value="Vancomycin_resist_VanW"/>
</dbReference>
<dbReference type="InterPro" id="IPR011098">
    <property type="entry name" value="G5_dom"/>
</dbReference>
<keyword evidence="3" id="KW-0812">Transmembrane</keyword>
<comment type="caution">
    <text evidence="6">The sequence shown here is derived from an EMBL/GenBank/DDBJ whole genome shotgun (WGS) entry which is preliminary data.</text>
</comment>
<reference evidence="5 7" key="1">
    <citation type="journal article" date="2018" name="Nat. Biotechnol.">
        <title>A standardized bacterial taxonomy based on genome phylogeny substantially revises the tree of life.</title>
        <authorList>
            <person name="Parks D.H."/>
            <person name="Chuvochina M."/>
            <person name="Waite D.W."/>
            <person name="Rinke C."/>
            <person name="Skarshewski A."/>
            <person name="Chaumeil P.A."/>
            <person name="Hugenholtz P."/>
        </authorList>
    </citation>
    <scope>NUCLEOTIDE SEQUENCE [LARGE SCALE GENOMIC DNA]</scope>
    <source>
        <strain evidence="5">UBA12544</strain>
    </source>
</reference>
<accession>A0A101E6C4</accession>
<dbReference type="SMART" id="SM01208">
    <property type="entry name" value="G5"/>
    <property type="match status" value="1"/>
</dbReference>